<dbReference type="SMART" id="SM00326">
    <property type="entry name" value="SH3"/>
    <property type="match status" value="1"/>
</dbReference>
<comment type="caution">
    <text evidence="6">The sequence shown here is derived from an EMBL/GenBank/DDBJ whole genome shotgun (WGS) entry which is preliminary data.</text>
</comment>
<dbReference type="Proteomes" id="UP001469553">
    <property type="component" value="Unassembled WGS sequence"/>
</dbReference>
<dbReference type="Gene3D" id="1.20.1270.60">
    <property type="entry name" value="Arfaptin homology (AH) domain/BAR domain"/>
    <property type="match status" value="1"/>
</dbReference>
<dbReference type="Pfam" id="PF08397">
    <property type="entry name" value="IMD"/>
    <property type="match status" value="1"/>
</dbReference>
<gene>
    <name evidence="6" type="primary">BAIAP2L2_1</name>
    <name evidence="6" type="ORF">AMECASPLE_002983</name>
</gene>
<evidence type="ECO:0000256" key="2">
    <source>
        <dbReference type="PROSITE-ProRule" id="PRU00192"/>
    </source>
</evidence>
<evidence type="ECO:0000256" key="1">
    <source>
        <dbReference type="ARBA" id="ARBA00022443"/>
    </source>
</evidence>
<dbReference type="SUPFAM" id="SSF50044">
    <property type="entry name" value="SH3-domain"/>
    <property type="match status" value="1"/>
</dbReference>
<dbReference type="Gene3D" id="2.30.30.40">
    <property type="entry name" value="SH3 Domains"/>
    <property type="match status" value="1"/>
</dbReference>
<name>A0ABV1A7X0_9TELE</name>
<feature type="domain" description="SH3" evidence="4">
    <location>
        <begin position="388"/>
        <end position="451"/>
    </location>
</feature>
<feature type="region of interest" description="Disordered" evidence="3">
    <location>
        <begin position="362"/>
        <end position="390"/>
    </location>
</feature>
<dbReference type="PROSITE" id="PS50002">
    <property type="entry name" value="SH3"/>
    <property type="match status" value="1"/>
</dbReference>
<dbReference type="InterPro" id="IPR036028">
    <property type="entry name" value="SH3-like_dom_sf"/>
</dbReference>
<evidence type="ECO:0000259" key="4">
    <source>
        <dbReference type="PROSITE" id="PS50002"/>
    </source>
</evidence>
<evidence type="ECO:0000259" key="5">
    <source>
        <dbReference type="PROSITE" id="PS51338"/>
    </source>
</evidence>
<dbReference type="InterPro" id="IPR001452">
    <property type="entry name" value="SH3_domain"/>
</dbReference>
<dbReference type="PROSITE" id="PS51338">
    <property type="entry name" value="IMD"/>
    <property type="match status" value="1"/>
</dbReference>
<feature type="compositionally biased region" description="Low complexity" evidence="3">
    <location>
        <begin position="363"/>
        <end position="384"/>
    </location>
</feature>
<dbReference type="PANTHER" id="PTHR14206">
    <property type="entry name" value="BRAIN-SPECIFIC ANGIOGENESIS INHIBITOR 1-ASSOCIATED PROTEIN 2"/>
    <property type="match status" value="1"/>
</dbReference>
<dbReference type="InterPro" id="IPR013606">
    <property type="entry name" value="I-BAR_dom"/>
</dbReference>
<feature type="domain" description="IMD" evidence="5">
    <location>
        <begin position="108"/>
        <end position="334"/>
    </location>
</feature>
<protein>
    <submittedName>
        <fullName evidence="6">Brain-specific angiogenesis inhibitor 1-associated protein 2-like protein 2</fullName>
    </submittedName>
</protein>
<keyword evidence="1 2" id="KW-0728">SH3 domain</keyword>
<dbReference type="EMBL" id="JAHRIP010084753">
    <property type="protein sequence ID" value="MEQ2313533.1"/>
    <property type="molecule type" value="Genomic_DNA"/>
</dbReference>
<dbReference type="PANTHER" id="PTHR14206:SF5">
    <property type="entry name" value="BRAIN-SPECIFIC ANGIOGENESIS INHIBITOR 1-ASSOCIATED PROTEIN 2-LIKE PROTEIN 2"/>
    <property type="match status" value="1"/>
</dbReference>
<dbReference type="SUPFAM" id="SSF103657">
    <property type="entry name" value="BAR/IMD domain-like"/>
    <property type="match status" value="1"/>
</dbReference>
<proteinExistence type="predicted"/>
<feature type="region of interest" description="Disordered" evidence="3">
    <location>
        <begin position="478"/>
        <end position="595"/>
    </location>
</feature>
<keyword evidence="7" id="KW-1185">Reference proteome</keyword>
<dbReference type="InterPro" id="IPR027267">
    <property type="entry name" value="AH/BAR_dom_sf"/>
</dbReference>
<evidence type="ECO:0000256" key="3">
    <source>
        <dbReference type="SAM" id="MobiDB-lite"/>
    </source>
</evidence>
<evidence type="ECO:0000313" key="7">
    <source>
        <dbReference type="Proteomes" id="UP001469553"/>
    </source>
</evidence>
<reference evidence="6 7" key="1">
    <citation type="submission" date="2021-06" db="EMBL/GenBank/DDBJ databases">
        <authorList>
            <person name="Palmer J.M."/>
        </authorList>
    </citation>
    <scope>NUCLEOTIDE SEQUENCE [LARGE SCALE GENOMIC DNA]</scope>
    <source>
        <strain evidence="6 7">AS_MEX2019</strain>
        <tissue evidence="6">Muscle</tissue>
    </source>
</reference>
<accession>A0ABV1A7X0</accession>
<sequence>MCSLTEVWISSTKVPTHESSILSTHLGHGEAGAHLQQSTAERQGTPWTGCQCIAGQHRDIQDKQPSTHSFTPKGNLERPINLTVMFLDCGRKLWYPLWISTRRGGITMSGVSSDQLHKSTLSVYSSLMEHFNPGLQKLGALGNSYAKAFQALAVCSEAYFSALAKMGDQALHTLSSHSFGDVLIQISETQRRLTAEMEGLFQWFQIEVLQAMEKNVKLDAEYMEGSRRVYEMEVRNQAEALEKKLRRGTFRDSLENSEYMVYLRQSNQEILKEEERRYRFLAEKHCGLTQSLLFLINKTGASLQQKADGWKKKVNETKGSRPQTPTHVDQEAQLRGSVSSLLQTVTRDEDMSWARREQLALGRVPSRAPSPLPSRSRSGSVGESLGLGGGRPMRALVSHPSSSNPKLLPFSRGETVIVLVQEPRNGWLYGRTDSSLRQGWFPAAYVASVEDFSNTLLTSSGSLRSHSINNLLDTDTYTEQSEGKSYGDIPPPTTPNRRASVDLRPVSPVPDRRTEPAIETKPPPPPPSQNLRRGSADLRPVSPLTDRTGDIATDVQALSPHGRPGNPLFPRGTNPFATVKLRPTTTNDRSAPRIH</sequence>
<dbReference type="InterPro" id="IPR027681">
    <property type="entry name" value="IRSp53/IRTKS/Pinkbar"/>
</dbReference>
<evidence type="ECO:0000313" key="6">
    <source>
        <dbReference type="EMBL" id="MEQ2313533.1"/>
    </source>
</evidence>
<dbReference type="Pfam" id="PF14604">
    <property type="entry name" value="SH3_9"/>
    <property type="match status" value="1"/>
</dbReference>
<organism evidence="6 7">
    <name type="scientific">Ameca splendens</name>
    <dbReference type="NCBI Taxonomy" id="208324"/>
    <lineage>
        <taxon>Eukaryota</taxon>
        <taxon>Metazoa</taxon>
        <taxon>Chordata</taxon>
        <taxon>Craniata</taxon>
        <taxon>Vertebrata</taxon>
        <taxon>Euteleostomi</taxon>
        <taxon>Actinopterygii</taxon>
        <taxon>Neopterygii</taxon>
        <taxon>Teleostei</taxon>
        <taxon>Neoteleostei</taxon>
        <taxon>Acanthomorphata</taxon>
        <taxon>Ovalentaria</taxon>
        <taxon>Atherinomorphae</taxon>
        <taxon>Cyprinodontiformes</taxon>
        <taxon>Goodeidae</taxon>
        <taxon>Ameca</taxon>
    </lineage>
</organism>